<dbReference type="PANTHER" id="PTHR47623">
    <property type="entry name" value="OS09G0287300 PROTEIN"/>
    <property type="match status" value="1"/>
</dbReference>
<dbReference type="SUPFAM" id="SSF53254">
    <property type="entry name" value="Phosphoglycerate mutase-like"/>
    <property type="match status" value="1"/>
</dbReference>
<protein>
    <submittedName>
        <fullName evidence="1">Phosphohistidine phosphatase SixA</fullName>
    </submittedName>
</protein>
<gene>
    <name evidence="1" type="primary">sixA</name>
    <name evidence="1" type="ORF">GCM10011343_19030</name>
</gene>
<sequence length="171" mass="19504">MVHKLKNELKMKNLILIRHAKSSWDSPLIDKERSLATRGIKDAHLVATTIKNSIPSKNLIWSSTAKRASETAIIFAQNLSWPLDSIIFRDELYTFDSNVLEKIIKSCQDSYENVILFGHNEAITEFVNKFGDIYIDNVPTSGFVSIQFETLNWSSIKNGKTNKTLFPKDLK</sequence>
<name>A0A917DDL1_9FLAO</name>
<evidence type="ECO:0000313" key="1">
    <source>
        <dbReference type="EMBL" id="GGD29064.1"/>
    </source>
</evidence>
<reference evidence="1" key="2">
    <citation type="submission" date="2020-09" db="EMBL/GenBank/DDBJ databases">
        <authorList>
            <person name="Sun Q."/>
            <person name="Zhou Y."/>
        </authorList>
    </citation>
    <scope>NUCLEOTIDE SEQUENCE</scope>
    <source>
        <strain evidence="1">CGMCC 1.12506</strain>
    </source>
</reference>
<organism evidence="1 2">
    <name type="scientific">Flavobacterium orientale</name>
    <dbReference type="NCBI Taxonomy" id="1756020"/>
    <lineage>
        <taxon>Bacteria</taxon>
        <taxon>Pseudomonadati</taxon>
        <taxon>Bacteroidota</taxon>
        <taxon>Flavobacteriia</taxon>
        <taxon>Flavobacteriales</taxon>
        <taxon>Flavobacteriaceae</taxon>
        <taxon>Flavobacterium</taxon>
    </lineage>
</organism>
<dbReference type="AlphaFoldDB" id="A0A917DDL1"/>
<dbReference type="EMBL" id="BMFG01000006">
    <property type="protein sequence ID" value="GGD29064.1"/>
    <property type="molecule type" value="Genomic_DNA"/>
</dbReference>
<accession>A0A917DDL1</accession>
<dbReference type="SMART" id="SM00855">
    <property type="entry name" value="PGAM"/>
    <property type="match status" value="1"/>
</dbReference>
<dbReference type="PANTHER" id="PTHR47623:SF1">
    <property type="entry name" value="OS09G0287300 PROTEIN"/>
    <property type="match status" value="1"/>
</dbReference>
<dbReference type="Pfam" id="PF00300">
    <property type="entry name" value="His_Phos_1"/>
    <property type="match status" value="1"/>
</dbReference>
<dbReference type="Gene3D" id="3.40.50.1240">
    <property type="entry name" value="Phosphoglycerate mutase-like"/>
    <property type="match status" value="1"/>
</dbReference>
<reference evidence="1" key="1">
    <citation type="journal article" date="2014" name="Int. J. Syst. Evol. Microbiol.">
        <title>Complete genome sequence of Corynebacterium casei LMG S-19264T (=DSM 44701T), isolated from a smear-ripened cheese.</title>
        <authorList>
            <consortium name="US DOE Joint Genome Institute (JGI-PGF)"/>
            <person name="Walter F."/>
            <person name="Albersmeier A."/>
            <person name="Kalinowski J."/>
            <person name="Ruckert C."/>
        </authorList>
    </citation>
    <scope>NUCLEOTIDE SEQUENCE</scope>
    <source>
        <strain evidence="1">CGMCC 1.12506</strain>
    </source>
</reference>
<keyword evidence="2" id="KW-1185">Reference proteome</keyword>
<comment type="caution">
    <text evidence="1">The sequence shown here is derived from an EMBL/GenBank/DDBJ whole genome shotgun (WGS) entry which is preliminary data.</text>
</comment>
<evidence type="ECO:0000313" key="2">
    <source>
        <dbReference type="Proteomes" id="UP000625735"/>
    </source>
</evidence>
<dbReference type="InterPro" id="IPR013078">
    <property type="entry name" value="His_Pase_superF_clade-1"/>
</dbReference>
<proteinExistence type="predicted"/>
<dbReference type="InterPro" id="IPR029033">
    <property type="entry name" value="His_PPase_superfam"/>
</dbReference>
<dbReference type="Proteomes" id="UP000625735">
    <property type="component" value="Unassembled WGS sequence"/>
</dbReference>
<dbReference type="CDD" id="cd07067">
    <property type="entry name" value="HP_PGM_like"/>
    <property type="match status" value="1"/>
</dbReference>